<accession>A0A7V7PNE8</accession>
<keyword evidence="2" id="KW-0560">Oxidoreductase</keyword>
<proteinExistence type="inferred from homology"/>
<dbReference type="EMBL" id="VZDO01000011">
    <property type="protein sequence ID" value="KAB0679140.1"/>
    <property type="molecule type" value="Genomic_DNA"/>
</dbReference>
<dbReference type="Pfam" id="PF01613">
    <property type="entry name" value="Flavin_Reduct"/>
    <property type="match status" value="1"/>
</dbReference>
<feature type="domain" description="Flavin reductase like" evidence="3">
    <location>
        <begin position="32"/>
        <end position="179"/>
    </location>
</feature>
<comment type="similarity">
    <text evidence="1">Belongs to the non-flavoprotein flavin reductase family.</text>
</comment>
<dbReference type="GO" id="GO:0042602">
    <property type="term" value="F:riboflavin reductase (NADPH) activity"/>
    <property type="evidence" value="ECO:0007669"/>
    <property type="project" value="TreeGrafter"/>
</dbReference>
<reference evidence="4 5" key="1">
    <citation type="submission" date="2019-09" db="EMBL/GenBank/DDBJ databases">
        <title>YIM 132180 draft genome.</title>
        <authorList>
            <person name="Zhang K."/>
        </authorList>
    </citation>
    <scope>NUCLEOTIDE SEQUENCE [LARGE SCALE GENOMIC DNA]</scope>
    <source>
        <strain evidence="4 5">YIM 132180</strain>
    </source>
</reference>
<dbReference type="AlphaFoldDB" id="A0A7V7PNE8"/>
<dbReference type="SMART" id="SM00903">
    <property type="entry name" value="Flavin_Reduct"/>
    <property type="match status" value="1"/>
</dbReference>
<dbReference type="PANTHER" id="PTHR30466:SF11">
    <property type="entry name" value="FLAVIN-DEPENDENT MONOOXYGENASE, REDUCTASE SUBUNIT HSAB"/>
    <property type="match status" value="1"/>
</dbReference>
<evidence type="ECO:0000256" key="1">
    <source>
        <dbReference type="ARBA" id="ARBA00008898"/>
    </source>
</evidence>
<dbReference type="SUPFAM" id="SSF50475">
    <property type="entry name" value="FMN-binding split barrel"/>
    <property type="match status" value="1"/>
</dbReference>
<dbReference type="PANTHER" id="PTHR30466">
    <property type="entry name" value="FLAVIN REDUCTASE"/>
    <property type="match status" value="1"/>
</dbReference>
<keyword evidence="5" id="KW-1185">Reference proteome</keyword>
<sequence length="184" mass="19375">MNLMVPKFDGRKLLPAGAAADVRHEKGLKQAMRHLVGSVSVVTAGVGESRTGATVTTAHSLAVDPETMVVSINLSSSTWPIIRRFGHYCVNLLAADQQAVADLFAGRGGVKGADRYLGADWTTLETGAGVLVGALASIDCEVEHIVERHSHALVFGAVKAVATAEGMDALVYSHGRYGRFAHPD</sequence>
<comment type="caution">
    <text evidence="4">The sequence shown here is derived from an EMBL/GenBank/DDBJ whole genome shotgun (WGS) entry which is preliminary data.</text>
</comment>
<dbReference type="InterPro" id="IPR002563">
    <property type="entry name" value="Flavin_Rdtase-like_dom"/>
</dbReference>
<dbReference type="GO" id="GO:0010181">
    <property type="term" value="F:FMN binding"/>
    <property type="evidence" value="ECO:0007669"/>
    <property type="project" value="InterPro"/>
</dbReference>
<dbReference type="InterPro" id="IPR050268">
    <property type="entry name" value="NADH-dep_flavin_reductase"/>
</dbReference>
<evidence type="ECO:0000259" key="3">
    <source>
        <dbReference type="SMART" id="SM00903"/>
    </source>
</evidence>
<dbReference type="InterPro" id="IPR012349">
    <property type="entry name" value="Split_barrel_FMN-bd"/>
</dbReference>
<evidence type="ECO:0000313" key="4">
    <source>
        <dbReference type="EMBL" id="KAB0679140.1"/>
    </source>
</evidence>
<evidence type="ECO:0000256" key="2">
    <source>
        <dbReference type="ARBA" id="ARBA00023002"/>
    </source>
</evidence>
<organism evidence="4 5">
    <name type="scientific">Plantimonas leprariae</name>
    <dbReference type="NCBI Taxonomy" id="2615207"/>
    <lineage>
        <taxon>Bacteria</taxon>
        <taxon>Pseudomonadati</taxon>
        <taxon>Pseudomonadota</taxon>
        <taxon>Alphaproteobacteria</taxon>
        <taxon>Hyphomicrobiales</taxon>
        <taxon>Aurantimonadaceae</taxon>
        <taxon>Plantimonas</taxon>
    </lineage>
</organism>
<dbReference type="Proteomes" id="UP000432089">
    <property type="component" value="Unassembled WGS sequence"/>
</dbReference>
<evidence type="ECO:0000313" key="5">
    <source>
        <dbReference type="Proteomes" id="UP000432089"/>
    </source>
</evidence>
<name>A0A7V7PNE8_9HYPH</name>
<protein>
    <submittedName>
        <fullName evidence="4">Flavin reductase family protein</fullName>
    </submittedName>
</protein>
<gene>
    <name evidence="4" type="ORF">F6X38_14535</name>
</gene>
<dbReference type="Gene3D" id="2.30.110.10">
    <property type="entry name" value="Electron Transport, Fmn-binding Protein, Chain A"/>
    <property type="match status" value="1"/>
</dbReference>